<protein>
    <recommendedName>
        <fullName evidence="4">Metal-binding protein</fullName>
    </recommendedName>
</protein>
<keyword evidence="3" id="KW-1185">Reference proteome</keyword>
<keyword evidence="1" id="KW-0732">Signal</keyword>
<dbReference type="RefSeq" id="WP_316252639.1">
    <property type="nucleotide sequence ID" value="NZ_ARXS01000049.1"/>
</dbReference>
<accession>A0ABT2R588</accession>
<gene>
    <name evidence="2" type="ORF">MA04_04230</name>
</gene>
<comment type="caution">
    <text evidence="2">The sequence shown here is derived from an EMBL/GenBank/DDBJ whole genome shotgun (WGS) entry which is preliminary data.</text>
</comment>
<sequence length="147" mass="16167">APSTIKSVYPSLLLLFPVAGNAANNARLFKNPNCFCCDEYAAYLRQNGLDVEMVNSNDMDTIKQRHSVPEPLYGCHTLLLDGYVFEGLIPVDSIRRLLKEKPAVVGLSLPGMPRGAPGMPGAKRAPLKVYSFTSLPPRHEVYDVYAD</sequence>
<dbReference type="Proteomes" id="UP001064106">
    <property type="component" value="Unassembled WGS sequence"/>
</dbReference>
<feature type="chain" id="PRO_5045642256" description="Metal-binding protein" evidence="1">
    <location>
        <begin position="23"/>
        <end position="147"/>
    </location>
</feature>
<name>A0ABT2R588_9GAMM</name>
<dbReference type="InterPro" id="IPR007332">
    <property type="entry name" value="DUF411"/>
</dbReference>
<evidence type="ECO:0000313" key="2">
    <source>
        <dbReference type="EMBL" id="MCU5784930.1"/>
    </source>
</evidence>
<organism evidence="2 3">
    <name type="scientific">Alloalcanivorax balearicus MACL04</name>
    <dbReference type="NCBI Taxonomy" id="1177182"/>
    <lineage>
        <taxon>Bacteria</taxon>
        <taxon>Pseudomonadati</taxon>
        <taxon>Pseudomonadota</taxon>
        <taxon>Gammaproteobacteria</taxon>
        <taxon>Oceanospirillales</taxon>
        <taxon>Alcanivoracaceae</taxon>
        <taxon>Alloalcanivorax</taxon>
    </lineage>
</organism>
<feature type="signal peptide" evidence="1">
    <location>
        <begin position="1"/>
        <end position="22"/>
    </location>
</feature>
<dbReference type="EMBL" id="ARXS01000049">
    <property type="protein sequence ID" value="MCU5784930.1"/>
    <property type="molecule type" value="Genomic_DNA"/>
</dbReference>
<feature type="non-terminal residue" evidence="2">
    <location>
        <position position="1"/>
    </location>
</feature>
<evidence type="ECO:0000313" key="3">
    <source>
        <dbReference type="Proteomes" id="UP001064106"/>
    </source>
</evidence>
<dbReference type="Pfam" id="PF04214">
    <property type="entry name" value="DUF411"/>
    <property type="match status" value="1"/>
</dbReference>
<evidence type="ECO:0000256" key="1">
    <source>
        <dbReference type="SAM" id="SignalP"/>
    </source>
</evidence>
<evidence type="ECO:0008006" key="4">
    <source>
        <dbReference type="Google" id="ProtNLM"/>
    </source>
</evidence>
<reference evidence="2" key="1">
    <citation type="submission" date="2012-09" db="EMBL/GenBank/DDBJ databases">
        <title>Genome Sequence of alkane-degrading Bacterium Alcanivorax balearicus MACL04.</title>
        <authorList>
            <person name="Lai Q."/>
            <person name="Shao Z."/>
        </authorList>
    </citation>
    <scope>NUCLEOTIDE SEQUENCE</scope>
    <source>
        <strain evidence="2">MACL04</strain>
    </source>
</reference>
<proteinExistence type="predicted"/>